<reference evidence="2" key="1">
    <citation type="submission" date="2022-12" db="EMBL/GenBank/DDBJ databases">
        <title>Genome sequence of SJ11.</title>
        <authorList>
            <person name="Woo H."/>
        </authorList>
    </citation>
    <scope>NUCLEOTIDE SEQUENCE</scope>
    <source>
        <strain evidence="2">SJ11</strain>
    </source>
</reference>
<organism evidence="2 3">
    <name type="scientific">Pedobacter rhodius</name>
    <dbReference type="NCBI Taxonomy" id="3004098"/>
    <lineage>
        <taxon>Bacteria</taxon>
        <taxon>Pseudomonadati</taxon>
        <taxon>Bacteroidota</taxon>
        <taxon>Sphingobacteriia</taxon>
        <taxon>Sphingobacteriales</taxon>
        <taxon>Sphingobacteriaceae</taxon>
        <taxon>Pedobacter</taxon>
    </lineage>
</organism>
<name>A0ABT4KZ92_9SPHI</name>
<sequence length="570" mass="64705">MKTFKKIAILGGGPSALFIFKRLVESERTDISIEIFEKSDKLGSGMPYSKAGANDEHITNVSGNEIPDLVTSVNDWIQTLPADLLTRFRINPDKFNDYKVMPRLLFGKYLTAQFDLLKNQAALSGILVETYLGKEVTDIIDYPEQNKVRVKLADQSEFEYDNVIICTGHRWPKKFEGKIPGYFDSPYPPSKLEFKVNHRVAIKGSSLTAIDGIRTLARHNGEFKLDQNDKLLFEPAPGSEDFKIVMHSRNGMLPAIRFHLEDPHLLKDSILSKAEVAQNKAENDGFLALDFVFEKNFKEMFKEKRPEFYAIIKDLSMEDFVTIVMNKRERYEPFQLFKTEYFEAEESIKKEESVYWKELLAVLSFAMNYPAKYFSAEDMLRLQKTLMPLISIVIAFVPQSSVEEILALNEAGVLEIVSVGEDGAEEAQPEGGAIYHYTDEDGQRQSNQYDTFIDCVGQPHLSYQDLPYPSLISKKTVSPAKIKFKDNKAGMEASKTNDKVEKGIDGCYYLNVPGITINDNFQVINNYNALNDRIYMMAVPYIGGYNPDYSGLDFCEAASERIVNALLKTN</sequence>
<dbReference type="InterPro" id="IPR036188">
    <property type="entry name" value="FAD/NAD-bd_sf"/>
</dbReference>
<protein>
    <submittedName>
        <fullName evidence="2">FAD/NAD(P)-binding protein</fullName>
    </submittedName>
</protein>
<evidence type="ECO:0000313" key="2">
    <source>
        <dbReference type="EMBL" id="MCZ4224239.1"/>
    </source>
</evidence>
<dbReference type="PANTHER" id="PTHR40254:SF1">
    <property type="entry name" value="BLR0577 PROTEIN"/>
    <property type="match status" value="1"/>
</dbReference>
<dbReference type="Pfam" id="PF13454">
    <property type="entry name" value="NAD_binding_9"/>
    <property type="match status" value="1"/>
</dbReference>
<gene>
    <name evidence="2" type="ORF">O0931_13070</name>
</gene>
<feature type="domain" description="FAD-dependent urate hydroxylase HpyO/Asp monooxygenase CreE-like FAD/NAD(P)-binding" evidence="1">
    <location>
        <begin position="8"/>
        <end position="169"/>
    </location>
</feature>
<dbReference type="Proteomes" id="UP001144341">
    <property type="component" value="Unassembled WGS sequence"/>
</dbReference>
<dbReference type="SUPFAM" id="SSF51905">
    <property type="entry name" value="FAD/NAD(P)-binding domain"/>
    <property type="match status" value="1"/>
</dbReference>
<evidence type="ECO:0000313" key="3">
    <source>
        <dbReference type="Proteomes" id="UP001144341"/>
    </source>
</evidence>
<dbReference type="PANTHER" id="PTHR40254">
    <property type="entry name" value="BLR0577 PROTEIN"/>
    <property type="match status" value="1"/>
</dbReference>
<dbReference type="RefSeq" id="WP_269416020.1">
    <property type="nucleotide sequence ID" value="NZ_JAPWGL010000003.1"/>
</dbReference>
<dbReference type="EMBL" id="JAPWGL010000003">
    <property type="protein sequence ID" value="MCZ4224239.1"/>
    <property type="molecule type" value="Genomic_DNA"/>
</dbReference>
<proteinExistence type="predicted"/>
<comment type="caution">
    <text evidence="2">The sequence shown here is derived from an EMBL/GenBank/DDBJ whole genome shotgun (WGS) entry which is preliminary data.</text>
</comment>
<dbReference type="InterPro" id="IPR052189">
    <property type="entry name" value="L-asp_N-monooxygenase_NS-form"/>
</dbReference>
<dbReference type="Gene3D" id="3.50.50.60">
    <property type="entry name" value="FAD/NAD(P)-binding domain"/>
    <property type="match status" value="1"/>
</dbReference>
<accession>A0ABT4KZ92</accession>
<keyword evidence="3" id="KW-1185">Reference proteome</keyword>
<evidence type="ECO:0000259" key="1">
    <source>
        <dbReference type="Pfam" id="PF13454"/>
    </source>
</evidence>
<dbReference type="InterPro" id="IPR038732">
    <property type="entry name" value="HpyO/CreE_NAD-binding"/>
</dbReference>